<dbReference type="InterPro" id="IPR001279">
    <property type="entry name" value="Metallo-B-lactamas"/>
</dbReference>
<dbReference type="SMART" id="SM00849">
    <property type="entry name" value="Lactamase_B"/>
    <property type="match status" value="1"/>
</dbReference>
<comment type="caution">
    <text evidence="2">The sequence shown here is derived from an EMBL/GenBank/DDBJ whole genome shotgun (WGS) entry which is preliminary data.</text>
</comment>
<proteinExistence type="predicted"/>
<dbReference type="AlphaFoldDB" id="C6LBN8"/>
<dbReference type="Proteomes" id="UP000005561">
    <property type="component" value="Unassembled WGS sequence"/>
</dbReference>
<organism evidence="2 3">
    <name type="scientific">Marvinbryantia formatexigens DSM 14469</name>
    <dbReference type="NCBI Taxonomy" id="478749"/>
    <lineage>
        <taxon>Bacteria</taxon>
        <taxon>Bacillati</taxon>
        <taxon>Bacillota</taxon>
        <taxon>Clostridia</taxon>
        <taxon>Lachnospirales</taxon>
        <taxon>Lachnospiraceae</taxon>
        <taxon>Marvinbryantia</taxon>
    </lineage>
</organism>
<evidence type="ECO:0000313" key="3">
    <source>
        <dbReference type="Proteomes" id="UP000005561"/>
    </source>
</evidence>
<name>C6LBN8_9FIRM</name>
<accession>C6LBN8</accession>
<reference evidence="2" key="1">
    <citation type="submission" date="2009-07" db="EMBL/GenBank/DDBJ databases">
        <authorList>
            <person name="Weinstock G."/>
            <person name="Sodergren E."/>
            <person name="Clifton S."/>
            <person name="Fulton L."/>
            <person name="Fulton B."/>
            <person name="Courtney L."/>
            <person name="Fronick C."/>
            <person name="Harrison M."/>
            <person name="Strong C."/>
            <person name="Farmer C."/>
            <person name="Delahaunty K."/>
            <person name="Markovic C."/>
            <person name="Hall O."/>
            <person name="Minx P."/>
            <person name="Tomlinson C."/>
            <person name="Mitreva M."/>
            <person name="Nelson J."/>
            <person name="Hou S."/>
            <person name="Wollam A."/>
            <person name="Pepin K.H."/>
            <person name="Johnson M."/>
            <person name="Bhonagiri V."/>
            <person name="Nash W.E."/>
            <person name="Warren W."/>
            <person name="Chinwalla A."/>
            <person name="Mardis E.R."/>
            <person name="Wilson R.K."/>
        </authorList>
    </citation>
    <scope>NUCLEOTIDE SEQUENCE [LARGE SCALE GENOMIC DNA]</scope>
    <source>
        <strain evidence="2">DSM 14469</strain>
    </source>
</reference>
<dbReference type="eggNOG" id="COG0491">
    <property type="taxonomic scope" value="Bacteria"/>
</dbReference>
<feature type="domain" description="Metallo-beta-lactamase" evidence="1">
    <location>
        <begin position="25"/>
        <end position="212"/>
    </location>
</feature>
<dbReference type="RefSeq" id="WP_006860830.1">
    <property type="nucleotide sequence ID" value="NZ_ACCL02000004.1"/>
</dbReference>
<dbReference type="InterPro" id="IPR050855">
    <property type="entry name" value="NDM-1-like"/>
</dbReference>
<dbReference type="PANTHER" id="PTHR42951:SF4">
    <property type="entry name" value="ACYL-COENZYME A THIOESTERASE MBLAC2"/>
    <property type="match status" value="1"/>
</dbReference>
<dbReference type="STRING" id="168384.SAMN05660368_00604"/>
<dbReference type="SUPFAM" id="SSF56281">
    <property type="entry name" value="Metallo-hydrolase/oxidoreductase"/>
    <property type="match status" value="1"/>
</dbReference>
<dbReference type="Gene3D" id="3.60.15.10">
    <property type="entry name" value="Ribonuclease Z/Hydroxyacylglutathione hydrolase-like"/>
    <property type="match status" value="1"/>
</dbReference>
<dbReference type="InterPro" id="IPR036866">
    <property type="entry name" value="RibonucZ/Hydroxyglut_hydro"/>
</dbReference>
<gene>
    <name evidence="2" type="ORF">BRYFOR_06033</name>
</gene>
<dbReference type="OrthoDB" id="9761531at2"/>
<dbReference type="PANTHER" id="PTHR42951">
    <property type="entry name" value="METALLO-BETA-LACTAMASE DOMAIN-CONTAINING"/>
    <property type="match status" value="1"/>
</dbReference>
<evidence type="ECO:0000259" key="1">
    <source>
        <dbReference type="SMART" id="SM00849"/>
    </source>
</evidence>
<protein>
    <submittedName>
        <fullName evidence="2">Metallo-beta-lactamase domain protein</fullName>
    </submittedName>
</protein>
<sequence>MDNWFTIEQIDSDTFAISEYRHWEETHCYLLCGKQRAVLIDTGLGVSNIKEIVDGLTKLPVIVVTTHVHWDHIGGHRYFEIIAVHEAEKDWLSVRFPIPLQTVKNNLMCRPCDFPQSFHIDEYRIFQGIPQMLLHDKDSIDLGERNLVVIHTPGHSPGHCCFYEPDRKYLYSGDLIYSGCLDAFYPSTDPEQFWMSVRKVQSFETEHIFPGHHQLSIPVSIIEKIETAFHTLSDAGKLEQGNGIFQYENFQIHI</sequence>
<dbReference type="EMBL" id="ACCL02000004">
    <property type="protein sequence ID" value="EET61841.1"/>
    <property type="molecule type" value="Genomic_DNA"/>
</dbReference>
<evidence type="ECO:0000313" key="2">
    <source>
        <dbReference type="EMBL" id="EET61841.1"/>
    </source>
</evidence>
<dbReference type="Pfam" id="PF00753">
    <property type="entry name" value="Lactamase_B"/>
    <property type="match status" value="1"/>
</dbReference>
<keyword evidence="3" id="KW-1185">Reference proteome</keyword>